<proteinExistence type="predicted"/>
<evidence type="ECO:0000256" key="1">
    <source>
        <dbReference type="SAM" id="Phobius"/>
    </source>
</evidence>
<dbReference type="RefSeq" id="WP_377469869.1">
    <property type="nucleotide sequence ID" value="NZ_JBHUHV010000037.1"/>
</dbReference>
<organism evidence="2 3">
    <name type="scientific">Pontibacter silvestris</name>
    <dbReference type="NCBI Taxonomy" id="2305183"/>
    <lineage>
        <taxon>Bacteria</taxon>
        <taxon>Pseudomonadati</taxon>
        <taxon>Bacteroidota</taxon>
        <taxon>Cytophagia</taxon>
        <taxon>Cytophagales</taxon>
        <taxon>Hymenobacteraceae</taxon>
        <taxon>Pontibacter</taxon>
    </lineage>
</organism>
<accession>A0ABW4WZN3</accession>
<name>A0ABW4WZN3_9BACT</name>
<evidence type="ECO:0000313" key="3">
    <source>
        <dbReference type="Proteomes" id="UP001597369"/>
    </source>
</evidence>
<feature type="transmembrane region" description="Helical" evidence="1">
    <location>
        <begin position="31"/>
        <end position="51"/>
    </location>
</feature>
<keyword evidence="1" id="KW-0812">Transmembrane</keyword>
<keyword evidence="1" id="KW-1133">Transmembrane helix</keyword>
<dbReference type="EMBL" id="JBHUHV010000037">
    <property type="protein sequence ID" value="MFD2067490.1"/>
    <property type="molecule type" value="Genomic_DNA"/>
</dbReference>
<protein>
    <submittedName>
        <fullName evidence="2">Uncharacterized protein</fullName>
    </submittedName>
</protein>
<keyword evidence="3" id="KW-1185">Reference proteome</keyword>
<evidence type="ECO:0000313" key="2">
    <source>
        <dbReference type="EMBL" id="MFD2067490.1"/>
    </source>
</evidence>
<reference evidence="3" key="1">
    <citation type="journal article" date="2019" name="Int. J. Syst. Evol. Microbiol.">
        <title>The Global Catalogue of Microorganisms (GCM) 10K type strain sequencing project: providing services to taxonomists for standard genome sequencing and annotation.</title>
        <authorList>
            <consortium name="The Broad Institute Genomics Platform"/>
            <consortium name="The Broad Institute Genome Sequencing Center for Infectious Disease"/>
            <person name="Wu L."/>
            <person name="Ma J."/>
        </authorList>
    </citation>
    <scope>NUCLEOTIDE SEQUENCE [LARGE SCALE GENOMIC DNA]</scope>
    <source>
        <strain evidence="3">JCM 16545</strain>
    </source>
</reference>
<comment type="caution">
    <text evidence="2">The sequence shown here is derived from an EMBL/GenBank/DDBJ whole genome shotgun (WGS) entry which is preliminary data.</text>
</comment>
<sequence length="63" mass="6829">MLGLAGTTMAGVSIFLFDLEQVYLMPLKEFIIFKSIFAALLGAAVTVMAVYRAMVDSKVSPKL</sequence>
<gene>
    <name evidence="2" type="ORF">ACFSKU_11395</name>
</gene>
<keyword evidence="1" id="KW-0472">Membrane</keyword>
<dbReference type="Proteomes" id="UP001597369">
    <property type="component" value="Unassembled WGS sequence"/>
</dbReference>